<proteinExistence type="predicted"/>
<evidence type="ECO:0000313" key="3">
    <source>
        <dbReference type="Proteomes" id="UP001228504"/>
    </source>
</evidence>
<keyword evidence="3" id="KW-1185">Reference proteome</keyword>
<reference evidence="2 3" key="1">
    <citation type="submission" date="2023-07" db="EMBL/GenBank/DDBJ databases">
        <title>Genomic Encyclopedia of Type Strains, Phase IV (KMG-IV): sequencing the most valuable type-strain genomes for metagenomic binning, comparative biology and taxonomic classification.</title>
        <authorList>
            <person name="Goeker M."/>
        </authorList>
    </citation>
    <scope>NUCLEOTIDE SEQUENCE [LARGE SCALE GENOMIC DNA]</scope>
    <source>
        <strain evidence="2 3">DSM 20694</strain>
    </source>
</reference>
<organism evidence="2 3">
    <name type="scientific">Eubacterium multiforme</name>
    <dbReference type="NCBI Taxonomy" id="83339"/>
    <lineage>
        <taxon>Bacteria</taxon>
        <taxon>Bacillati</taxon>
        <taxon>Bacillota</taxon>
        <taxon>Clostridia</taxon>
        <taxon>Eubacteriales</taxon>
        <taxon>Eubacteriaceae</taxon>
        <taxon>Eubacterium</taxon>
    </lineage>
</organism>
<keyword evidence="1" id="KW-0175">Coiled coil</keyword>
<feature type="coiled-coil region" evidence="1">
    <location>
        <begin position="39"/>
        <end position="66"/>
    </location>
</feature>
<name>A0ABT9UXX6_9FIRM</name>
<gene>
    <name evidence="2" type="ORF">J2S18_003128</name>
</gene>
<dbReference type="EMBL" id="JAUSUF010000019">
    <property type="protein sequence ID" value="MDQ0151151.1"/>
    <property type="molecule type" value="Genomic_DNA"/>
</dbReference>
<dbReference type="RefSeq" id="WP_307488152.1">
    <property type="nucleotide sequence ID" value="NZ_JAUSUF010000019.1"/>
</dbReference>
<evidence type="ECO:0000313" key="2">
    <source>
        <dbReference type="EMBL" id="MDQ0151151.1"/>
    </source>
</evidence>
<protein>
    <submittedName>
        <fullName evidence="2">DNA repair ATPase RecN</fullName>
    </submittedName>
</protein>
<comment type="caution">
    <text evidence="2">The sequence shown here is derived from an EMBL/GenBank/DDBJ whole genome shotgun (WGS) entry which is preliminary data.</text>
</comment>
<accession>A0ABT9UXX6</accession>
<evidence type="ECO:0000256" key="1">
    <source>
        <dbReference type="SAM" id="Coils"/>
    </source>
</evidence>
<sequence>MEGKAYDKALVLFDLDYKSKNKEALEYKDMIKEYLYSKKLFNENKIEEAKNEIKKIKDEIKYIEDEKINPKEAKRIREEKKEILENKSHWNTFYKAVQLVNGVLPEGTDFTYECIMDKDKIQYYQFLDTDLVRYAVPLKKSDNVYLIVSSYGDPILKLIND</sequence>
<dbReference type="Proteomes" id="UP001228504">
    <property type="component" value="Unassembled WGS sequence"/>
</dbReference>